<gene>
    <name evidence="2" type="ORF">K432DRAFT_390278</name>
</gene>
<evidence type="ECO:0000256" key="1">
    <source>
        <dbReference type="SAM" id="Phobius"/>
    </source>
</evidence>
<reference evidence="2 3" key="1">
    <citation type="journal article" date="2016" name="Nat. Commun.">
        <title>Ectomycorrhizal ecology is imprinted in the genome of the dominant symbiotic fungus Cenococcum geophilum.</title>
        <authorList>
            <consortium name="DOE Joint Genome Institute"/>
            <person name="Peter M."/>
            <person name="Kohler A."/>
            <person name="Ohm R.A."/>
            <person name="Kuo A."/>
            <person name="Krutzmann J."/>
            <person name="Morin E."/>
            <person name="Arend M."/>
            <person name="Barry K.W."/>
            <person name="Binder M."/>
            <person name="Choi C."/>
            <person name="Clum A."/>
            <person name="Copeland A."/>
            <person name="Grisel N."/>
            <person name="Haridas S."/>
            <person name="Kipfer T."/>
            <person name="LaButti K."/>
            <person name="Lindquist E."/>
            <person name="Lipzen A."/>
            <person name="Maire R."/>
            <person name="Meier B."/>
            <person name="Mihaltcheva S."/>
            <person name="Molinier V."/>
            <person name="Murat C."/>
            <person name="Poggeler S."/>
            <person name="Quandt C.A."/>
            <person name="Sperisen C."/>
            <person name="Tritt A."/>
            <person name="Tisserant E."/>
            <person name="Crous P.W."/>
            <person name="Henrissat B."/>
            <person name="Nehls U."/>
            <person name="Egli S."/>
            <person name="Spatafora J.W."/>
            <person name="Grigoriev I.V."/>
            <person name="Martin F.M."/>
        </authorList>
    </citation>
    <scope>NUCLEOTIDE SEQUENCE [LARGE SCALE GENOMIC DNA]</scope>
    <source>
        <strain evidence="2 3">CBS 459.81</strain>
    </source>
</reference>
<keyword evidence="3" id="KW-1185">Reference proteome</keyword>
<dbReference type="EMBL" id="KV744857">
    <property type="protein sequence ID" value="OCK83601.1"/>
    <property type="molecule type" value="Genomic_DNA"/>
</dbReference>
<dbReference type="AlphaFoldDB" id="A0A8E2EGP2"/>
<organism evidence="2 3">
    <name type="scientific">Lepidopterella palustris CBS 459.81</name>
    <dbReference type="NCBI Taxonomy" id="1314670"/>
    <lineage>
        <taxon>Eukaryota</taxon>
        <taxon>Fungi</taxon>
        <taxon>Dikarya</taxon>
        <taxon>Ascomycota</taxon>
        <taxon>Pezizomycotina</taxon>
        <taxon>Dothideomycetes</taxon>
        <taxon>Pleosporomycetidae</taxon>
        <taxon>Mytilinidiales</taxon>
        <taxon>Argynnaceae</taxon>
        <taxon>Lepidopterella</taxon>
    </lineage>
</organism>
<accession>A0A8E2EGP2</accession>
<protein>
    <submittedName>
        <fullName evidence="2">Uncharacterized protein</fullName>
    </submittedName>
</protein>
<keyword evidence="1" id="KW-0472">Membrane</keyword>
<keyword evidence="1" id="KW-1133">Transmembrane helix</keyword>
<proteinExistence type="predicted"/>
<sequence>MAACDESAGSLEGISETFNSYPTNKRLLGPENAKSSFPPTDNVFKFQRHTSLFLAARINRLYEIIPAAFHPNRRHTPGGVQFINAVIIPAAMPTTVWYVANLENL</sequence>
<dbReference type="Proteomes" id="UP000250266">
    <property type="component" value="Unassembled WGS sequence"/>
</dbReference>
<feature type="transmembrane region" description="Helical" evidence="1">
    <location>
        <begin position="82"/>
        <end position="100"/>
    </location>
</feature>
<evidence type="ECO:0000313" key="3">
    <source>
        <dbReference type="Proteomes" id="UP000250266"/>
    </source>
</evidence>
<keyword evidence="1" id="KW-0812">Transmembrane</keyword>
<name>A0A8E2EGP2_9PEZI</name>
<evidence type="ECO:0000313" key="2">
    <source>
        <dbReference type="EMBL" id="OCK83601.1"/>
    </source>
</evidence>